<dbReference type="RefSeq" id="WP_377048086.1">
    <property type="nucleotide sequence ID" value="NZ_JBHLVZ010000001.1"/>
</dbReference>
<evidence type="ECO:0000313" key="2">
    <source>
        <dbReference type="EMBL" id="MFC0384069.1"/>
    </source>
</evidence>
<dbReference type="NCBIfam" id="TIGR02595">
    <property type="entry name" value="PEP_CTERM"/>
    <property type="match status" value="1"/>
</dbReference>
<dbReference type="Pfam" id="PF07589">
    <property type="entry name" value="PEP-CTERM"/>
    <property type="match status" value="1"/>
</dbReference>
<dbReference type="Proteomes" id="UP001589789">
    <property type="component" value="Unassembled WGS sequence"/>
</dbReference>
<accession>A0ABV6IKE0</accession>
<comment type="caution">
    <text evidence="2">The sequence shown here is derived from an EMBL/GenBank/DDBJ whole genome shotgun (WGS) entry which is preliminary data.</text>
</comment>
<organism evidence="2 3">
    <name type="scientific">Muricoccus vinaceus</name>
    <dbReference type="NCBI Taxonomy" id="424704"/>
    <lineage>
        <taxon>Bacteria</taxon>
        <taxon>Pseudomonadati</taxon>
        <taxon>Pseudomonadota</taxon>
        <taxon>Alphaproteobacteria</taxon>
        <taxon>Acetobacterales</taxon>
        <taxon>Roseomonadaceae</taxon>
        <taxon>Muricoccus</taxon>
    </lineage>
</organism>
<dbReference type="EMBL" id="JBHLVZ010000001">
    <property type="protein sequence ID" value="MFC0384069.1"/>
    <property type="molecule type" value="Genomic_DNA"/>
</dbReference>
<dbReference type="InterPro" id="IPR013424">
    <property type="entry name" value="Ice-binding_C"/>
</dbReference>
<name>A0ABV6IKE0_9PROT</name>
<reference evidence="2 3" key="1">
    <citation type="submission" date="2024-09" db="EMBL/GenBank/DDBJ databases">
        <authorList>
            <person name="Sun Q."/>
            <person name="Mori K."/>
        </authorList>
    </citation>
    <scope>NUCLEOTIDE SEQUENCE [LARGE SCALE GENOMIC DNA]</scope>
    <source>
        <strain evidence="2 3">CCM 7468</strain>
    </source>
</reference>
<feature type="domain" description="Ice-binding protein C-terminal" evidence="1">
    <location>
        <begin position="225"/>
        <end position="248"/>
    </location>
</feature>
<proteinExistence type="predicted"/>
<sequence length="262" mass="26225">MVLPLECQELYMRNLLLAGVALIGLSAHADAALITTTSLFTPVPVPGTTTTIGLQGTTAPSQAAFSGDGYTIGFAVGANQGIVRGASSGLHAIPVAGVSSGNPTYLTGDFASDQTTNAGLSGNYLSTGLGSIIITFAAPQTALALLWGSIDSSNAITFNNTATDTLTGSAVQSLAAGFVGNGFQGPGGSAYISVLSDTPFTTITLSSGVVSFEAAGLIASTAPISVPEPTSLAVFGMGLLGMGLFQRRRASHISDHHLGSRG</sequence>
<gene>
    <name evidence="2" type="ORF">ACFFIC_00710</name>
</gene>
<protein>
    <submittedName>
        <fullName evidence="2">PEP-CTERM sorting domain-containing protein</fullName>
    </submittedName>
</protein>
<evidence type="ECO:0000259" key="1">
    <source>
        <dbReference type="Pfam" id="PF07589"/>
    </source>
</evidence>
<evidence type="ECO:0000313" key="3">
    <source>
        <dbReference type="Proteomes" id="UP001589789"/>
    </source>
</evidence>
<keyword evidence="3" id="KW-1185">Reference proteome</keyword>